<name>A0AAW8E2K1_9BURK</name>
<accession>A0AAW8E2K1</accession>
<reference evidence="1" key="1">
    <citation type="submission" date="2023-07" db="EMBL/GenBank/DDBJ databases">
        <title>Sorghum-associated microbial communities from plants grown in Nebraska, USA.</title>
        <authorList>
            <person name="Schachtman D."/>
        </authorList>
    </citation>
    <scope>NUCLEOTIDE SEQUENCE</scope>
    <source>
        <strain evidence="1">DS2795</strain>
    </source>
</reference>
<proteinExistence type="predicted"/>
<evidence type="ECO:0000313" key="1">
    <source>
        <dbReference type="EMBL" id="MDP9925561.1"/>
    </source>
</evidence>
<dbReference type="Proteomes" id="UP001244295">
    <property type="component" value="Unassembled WGS sequence"/>
</dbReference>
<sequence length="185" mass="20725">MIAKNPLLQPTEGEATKDRAAFQRLPLSLAHFAALARSDLSPFAQILQQPLPEGFARLRAPLPLGTRSSKDLLAELRATYPVAEVLESADNVDPDSQLEKLKTRKEKQLATYMGVLLRWVHETHSKQHWLWGSKVNAKAVEADLLAWLHERSVVSTDVPEPGTMRRPLGTALKAFDHEYRLKSTT</sequence>
<dbReference type="AlphaFoldDB" id="A0AAW8E2K1"/>
<dbReference type="RefSeq" id="WP_307637783.1">
    <property type="nucleotide sequence ID" value="NZ_JAUSRR010000008.1"/>
</dbReference>
<protein>
    <submittedName>
        <fullName evidence="1">Uncharacterized protein</fullName>
    </submittedName>
</protein>
<comment type="caution">
    <text evidence="1">The sequence shown here is derived from an EMBL/GenBank/DDBJ whole genome shotgun (WGS) entry which is preliminary data.</text>
</comment>
<gene>
    <name evidence="1" type="ORF">J2W25_004604</name>
</gene>
<organism evidence="1 2">
    <name type="scientific">Variovorax boronicumulans</name>
    <dbReference type="NCBI Taxonomy" id="436515"/>
    <lineage>
        <taxon>Bacteria</taxon>
        <taxon>Pseudomonadati</taxon>
        <taxon>Pseudomonadota</taxon>
        <taxon>Betaproteobacteria</taxon>
        <taxon>Burkholderiales</taxon>
        <taxon>Comamonadaceae</taxon>
        <taxon>Variovorax</taxon>
    </lineage>
</organism>
<evidence type="ECO:0000313" key="2">
    <source>
        <dbReference type="Proteomes" id="UP001244295"/>
    </source>
</evidence>
<dbReference type="EMBL" id="JAUSRR010000008">
    <property type="protein sequence ID" value="MDP9925561.1"/>
    <property type="molecule type" value="Genomic_DNA"/>
</dbReference>